<dbReference type="Pfam" id="PF04046">
    <property type="entry name" value="PSP"/>
    <property type="match status" value="1"/>
</dbReference>
<evidence type="ECO:0000259" key="2">
    <source>
        <dbReference type="SMART" id="SM00581"/>
    </source>
</evidence>
<feature type="compositionally biased region" description="Acidic residues" evidence="1">
    <location>
        <begin position="96"/>
        <end position="109"/>
    </location>
</feature>
<protein>
    <recommendedName>
        <fullName evidence="2">PSP proline-rich domain-containing protein</fullName>
    </recommendedName>
</protein>
<dbReference type="InterPro" id="IPR007180">
    <property type="entry name" value="DUF382"/>
</dbReference>
<feature type="compositionally biased region" description="Basic residues" evidence="1">
    <location>
        <begin position="9"/>
        <end position="18"/>
    </location>
</feature>
<name>A0A6A6BQC2_9PEZI</name>
<dbReference type="RefSeq" id="XP_033401660.1">
    <property type="nucleotide sequence ID" value="XM_033536443.1"/>
</dbReference>
<feature type="region of interest" description="Disordered" evidence="1">
    <location>
        <begin position="370"/>
        <end position="455"/>
    </location>
</feature>
<dbReference type="Pfam" id="PF04037">
    <property type="entry name" value="DUF382"/>
    <property type="match status" value="1"/>
</dbReference>
<accession>A0A6A6BQC2</accession>
<feature type="region of interest" description="Disordered" evidence="1">
    <location>
        <begin position="1"/>
        <end position="65"/>
    </location>
</feature>
<feature type="domain" description="PSP proline-rich" evidence="2">
    <location>
        <begin position="265"/>
        <end position="318"/>
    </location>
</feature>
<feature type="compositionally biased region" description="Acidic residues" evidence="1">
    <location>
        <begin position="371"/>
        <end position="399"/>
    </location>
</feature>
<dbReference type="PANTHER" id="PTHR12785:SF6">
    <property type="entry name" value="SPLICING FACTOR 3B SUBUNIT 2"/>
    <property type="match status" value="1"/>
</dbReference>
<sequence>MAVSAQTKNARRRAMRKAKKEETPAPESRPASPPPAEKPVERETNAATDGDAAEPVTFDAHIDENDPLFAQFQGVIQRFQQTDASEALKPEKPEVFYDDNDDIPDEDDEGQKMSKKKRKQQNKLSIAELKALVRKPELVEWTDTSAPDPRMLVSIKSHRNVVPVPGHWSLKREYLSSKRGIEKPPFALPKFIQDTGIAEMRDAVLEKQDQQSLRQKQRERVQGKLGKLDIDYQKLYEAFFRFQTKPELTRYGEVYYEGKEYETNLRHLRPGELSEELKEALNIPPGAPPPWLINQQRFGPPPSYPALKIPGLNAPPPPGSQWGFHPGGYGKPPVDEYNRPLYGGDVFGVLQPNQEQPVGEPVEKTLWGELQEPEEESEEEEDEDEEEGEEDEEMAEEDVGASMGGIETPSGTASAMPSEYGGTESVAGDFTLRKQKRGTETEEVTQPRSAYTVLPEHTTRASGFFGSERGYDLKAAQQNLPVLGQEDNRRKRKAGDVDVSVDVDALERDDKLSKEELQKRYEAQRQAEGQGQWAGRVDQDDLSQMIADESRKRLKKDEERRNRR</sequence>
<feature type="compositionally biased region" description="Basic and acidic residues" evidence="1">
    <location>
        <begin position="86"/>
        <end position="95"/>
    </location>
</feature>
<dbReference type="PANTHER" id="PTHR12785">
    <property type="entry name" value="SPLICING FACTOR 3B"/>
    <property type="match status" value="1"/>
</dbReference>
<gene>
    <name evidence="3" type="ORF">K452DRAFT_219978</name>
</gene>
<dbReference type="OrthoDB" id="10260794at2759"/>
<feature type="region of interest" description="Disordered" evidence="1">
    <location>
        <begin position="476"/>
        <end position="564"/>
    </location>
</feature>
<dbReference type="InterPro" id="IPR052584">
    <property type="entry name" value="U2_snRNP_Complex_Component"/>
</dbReference>
<feature type="region of interest" description="Disordered" evidence="1">
    <location>
        <begin position="81"/>
        <end position="122"/>
    </location>
</feature>
<feature type="compositionally biased region" description="Basic and acidic residues" evidence="1">
    <location>
        <begin position="505"/>
        <end position="525"/>
    </location>
</feature>
<evidence type="ECO:0000256" key="1">
    <source>
        <dbReference type="SAM" id="MobiDB-lite"/>
    </source>
</evidence>
<dbReference type="SMART" id="SM00581">
    <property type="entry name" value="PSP"/>
    <property type="match status" value="1"/>
</dbReference>
<feature type="compositionally biased region" description="Basic and acidic residues" evidence="1">
    <location>
        <begin position="548"/>
        <end position="564"/>
    </location>
</feature>
<dbReference type="GO" id="GO:0005634">
    <property type="term" value="C:nucleus"/>
    <property type="evidence" value="ECO:0007669"/>
    <property type="project" value="InterPro"/>
</dbReference>
<dbReference type="EMBL" id="ML995476">
    <property type="protein sequence ID" value="KAF2145948.1"/>
    <property type="molecule type" value="Genomic_DNA"/>
</dbReference>
<dbReference type="AlphaFoldDB" id="A0A6A6BQC2"/>
<organism evidence="3 4">
    <name type="scientific">Aplosporella prunicola CBS 121167</name>
    <dbReference type="NCBI Taxonomy" id="1176127"/>
    <lineage>
        <taxon>Eukaryota</taxon>
        <taxon>Fungi</taxon>
        <taxon>Dikarya</taxon>
        <taxon>Ascomycota</taxon>
        <taxon>Pezizomycotina</taxon>
        <taxon>Dothideomycetes</taxon>
        <taxon>Dothideomycetes incertae sedis</taxon>
        <taxon>Botryosphaeriales</taxon>
        <taxon>Aplosporellaceae</taxon>
        <taxon>Aplosporella</taxon>
    </lineage>
</organism>
<reference evidence="3" key="1">
    <citation type="journal article" date="2020" name="Stud. Mycol.">
        <title>101 Dothideomycetes genomes: a test case for predicting lifestyles and emergence of pathogens.</title>
        <authorList>
            <person name="Haridas S."/>
            <person name="Albert R."/>
            <person name="Binder M."/>
            <person name="Bloem J."/>
            <person name="Labutti K."/>
            <person name="Salamov A."/>
            <person name="Andreopoulos B."/>
            <person name="Baker S."/>
            <person name="Barry K."/>
            <person name="Bills G."/>
            <person name="Bluhm B."/>
            <person name="Cannon C."/>
            <person name="Castanera R."/>
            <person name="Culley D."/>
            <person name="Daum C."/>
            <person name="Ezra D."/>
            <person name="Gonzalez J."/>
            <person name="Henrissat B."/>
            <person name="Kuo A."/>
            <person name="Liang C."/>
            <person name="Lipzen A."/>
            <person name="Lutzoni F."/>
            <person name="Magnuson J."/>
            <person name="Mondo S."/>
            <person name="Nolan M."/>
            <person name="Ohm R."/>
            <person name="Pangilinan J."/>
            <person name="Park H.-J."/>
            <person name="Ramirez L."/>
            <person name="Alfaro M."/>
            <person name="Sun H."/>
            <person name="Tritt A."/>
            <person name="Yoshinaga Y."/>
            <person name="Zwiers L.-H."/>
            <person name="Turgeon B."/>
            <person name="Goodwin S."/>
            <person name="Spatafora J."/>
            <person name="Crous P."/>
            <person name="Grigoriev I."/>
        </authorList>
    </citation>
    <scope>NUCLEOTIDE SEQUENCE</scope>
    <source>
        <strain evidence="3">CBS 121167</strain>
    </source>
</reference>
<dbReference type="Proteomes" id="UP000799438">
    <property type="component" value="Unassembled WGS sequence"/>
</dbReference>
<keyword evidence="4" id="KW-1185">Reference proteome</keyword>
<dbReference type="GeneID" id="54293939"/>
<evidence type="ECO:0000313" key="4">
    <source>
        <dbReference type="Proteomes" id="UP000799438"/>
    </source>
</evidence>
<dbReference type="InterPro" id="IPR006568">
    <property type="entry name" value="PSP_pro-rich"/>
</dbReference>
<evidence type="ECO:0000313" key="3">
    <source>
        <dbReference type="EMBL" id="KAF2145948.1"/>
    </source>
</evidence>
<proteinExistence type="predicted"/>